<name>A0A8J8C8C5_9EURY</name>
<dbReference type="Proteomes" id="UP000783863">
    <property type="component" value="Unassembled WGS sequence"/>
</dbReference>
<dbReference type="RefSeq" id="WP_220588421.1">
    <property type="nucleotide sequence ID" value="NZ_RKLQ01000002.1"/>
</dbReference>
<dbReference type="Pfam" id="PF18545">
    <property type="entry name" value="HalOD1"/>
    <property type="match status" value="1"/>
</dbReference>
<protein>
    <recommendedName>
        <fullName evidence="1">Halobacterial output domain-containing protein</fullName>
    </recommendedName>
</protein>
<reference evidence="2" key="1">
    <citation type="submission" date="2021-06" db="EMBL/GenBank/DDBJ databases">
        <title>Halomicroarcula sp. F24A a new haloarchaeum isolated from saline soil.</title>
        <authorList>
            <person name="Duran-Viseras A."/>
            <person name="Sanchez-Porro C."/>
            <person name="Ventosa A."/>
        </authorList>
    </citation>
    <scope>NUCLEOTIDE SEQUENCE</scope>
    <source>
        <strain evidence="2">F24A</strain>
    </source>
</reference>
<keyword evidence="3" id="KW-1185">Reference proteome</keyword>
<proteinExistence type="predicted"/>
<organism evidence="2 3">
    <name type="scientific">Haloarcula salinisoli</name>
    <dbReference type="NCBI Taxonomy" id="2487746"/>
    <lineage>
        <taxon>Archaea</taxon>
        <taxon>Methanobacteriati</taxon>
        <taxon>Methanobacteriota</taxon>
        <taxon>Stenosarchaea group</taxon>
        <taxon>Halobacteria</taxon>
        <taxon>Halobacteriales</taxon>
        <taxon>Haloarculaceae</taxon>
        <taxon>Haloarcula</taxon>
    </lineage>
</organism>
<evidence type="ECO:0000259" key="1">
    <source>
        <dbReference type="Pfam" id="PF18545"/>
    </source>
</evidence>
<accession>A0A8J8C8C5</accession>
<dbReference type="AlphaFoldDB" id="A0A8J8C8C5"/>
<feature type="domain" description="Halobacterial output" evidence="1">
    <location>
        <begin position="15"/>
        <end position="81"/>
    </location>
</feature>
<gene>
    <name evidence="2" type="ORF">EGD98_11015</name>
</gene>
<sequence length="87" mass="9399">MRHANTLEFAPETTPTVSERVIHTIADRDGISPLDISPPLFDAVDPDALDRLCGDSDVTVAFEFAGYRVTVRDGSRVELTPLDAAGD</sequence>
<dbReference type="EMBL" id="RKLQ01000002">
    <property type="protein sequence ID" value="MBX0304197.1"/>
    <property type="molecule type" value="Genomic_DNA"/>
</dbReference>
<dbReference type="InterPro" id="IPR040624">
    <property type="entry name" value="HalOD1"/>
</dbReference>
<evidence type="ECO:0000313" key="2">
    <source>
        <dbReference type="EMBL" id="MBX0304197.1"/>
    </source>
</evidence>
<evidence type="ECO:0000313" key="3">
    <source>
        <dbReference type="Proteomes" id="UP000783863"/>
    </source>
</evidence>
<comment type="caution">
    <text evidence="2">The sequence shown here is derived from an EMBL/GenBank/DDBJ whole genome shotgun (WGS) entry which is preliminary data.</text>
</comment>